<reference evidence="2 3" key="1">
    <citation type="journal article" date="2021" name="Commun. Biol.">
        <title>The genome of Shorea leprosula (Dipterocarpaceae) highlights the ecological relevance of drought in aseasonal tropical rainforests.</title>
        <authorList>
            <person name="Ng K.K.S."/>
            <person name="Kobayashi M.J."/>
            <person name="Fawcett J.A."/>
            <person name="Hatakeyama M."/>
            <person name="Paape T."/>
            <person name="Ng C.H."/>
            <person name="Ang C.C."/>
            <person name="Tnah L.H."/>
            <person name="Lee C.T."/>
            <person name="Nishiyama T."/>
            <person name="Sese J."/>
            <person name="O'Brien M.J."/>
            <person name="Copetti D."/>
            <person name="Mohd Noor M.I."/>
            <person name="Ong R.C."/>
            <person name="Putra M."/>
            <person name="Sireger I.Z."/>
            <person name="Indrioko S."/>
            <person name="Kosugi Y."/>
            <person name="Izuno A."/>
            <person name="Isagi Y."/>
            <person name="Lee S.L."/>
            <person name="Shimizu K.K."/>
        </authorList>
    </citation>
    <scope>NUCLEOTIDE SEQUENCE [LARGE SCALE GENOMIC DNA]</scope>
    <source>
        <strain evidence="2">214</strain>
    </source>
</reference>
<protein>
    <submittedName>
        <fullName evidence="2">Uncharacterized protein</fullName>
    </submittedName>
</protein>
<keyword evidence="3" id="KW-1185">Reference proteome</keyword>
<evidence type="ECO:0000313" key="3">
    <source>
        <dbReference type="Proteomes" id="UP001054252"/>
    </source>
</evidence>
<feature type="compositionally biased region" description="Polar residues" evidence="1">
    <location>
        <begin position="220"/>
        <end position="233"/>
    </location>
</feature>
<sequence length="255" mass="28368">MKKGWGDNMKDERDKWRANSEYRLVWVPEHLWPTLCAYWDSAEFHNLGERGKKNQASRERVTHTIGSTKAAGGVRPAHQELYKETHTLRKGVPQGQEAPWCGDKHKTRHDTYVSECSATYGSDSASWPPRDNDAWATAVRGCHSNFMLGIGSQQFADFSAYEMRPPSVTPSLPHTGQAFPPVGTSFPIAGPSFHASGPSFPHAMPMQMPIEPAFPMGQMGRQSRSPGTSSVNPPQDDYGYQPRFDADYQGPFGPE</sequence>
<accession>A0AAV5MN59</accession>
<dbReference type="EMBL" id="BPVZ01000413">
    <property type="protein sequence ID" value="GKV50942.1"/>
    <property type="molecule type" value="Genomic_DNA"/>
</dbReference>
<dbReference type="InterPro" id="IPR004252">
    <property type="entry name" value="Probable_transposase_24"/>
</dbReference>
<comment type="caution">
    <text evidence="2">The sequence shown here is derived from an EMBL/GenBank/DDBJ whole genome shotgun (WGS) entry which is preliminary data.</text>
</comment>
<name>A0AAV5MN59_9ROSI</name>
<evidence type="ECO:0000313" key="2">
    <source>
        <dbReference type="EMBL" id="GKV50942.1"/>
    </source>
</evidence>
<dbReference type="Pfam" id="PF03004">
    <property type="entry name" value="Transposase_24"/>
    <property type="match status" value="1"/>
</dbReference>
<evidence type="ECO:0000256" key="1">
    <source>
        <dbReference type="SAM" id="MobiDB-lite"/>
    </source>
</evidence>
<gene>
    <name evidence="2" type="ORF">SLEP1_g57619</name>
</gene>
<dbReference type="Proteomes" id="UP001054252">
    <property type="component" value="Unassembled WGS sequence"/>
</dbReference>
<dbReference type="AlphaFoldDB" id="A0AAV5MN59"/>
<feature type="region of interest" description="Disordered" evidence="1">
    <location>
        <begin position="208"/>
        <end position="255"/>
    </location>
</feature>
<organism evidence="2 3">
    <name type="scientific">Rubroshorea leprosula</name>
    <dbReference type="NCBI Taxonomy" id="152421"/>
    <lineage>
        <taxon>Eukaryota</taxon>
        <taxon>Viridiplantae</taxon>
        <taxon>Streptophyta</taxon>
        <taxon>Embryophyta</taxon>
        <taxon>Tracheophyta</taxon>
        <taxon>Spermatophyta</taxon>
        <taxon>Magnoliopsida</taxon>
        <taxon>eudicotyledons</taxon>
        <taxon>Gunneridae</taxon>
        <taxon>Pentapetalae</taxon>
        <taxon>rosids</taxon>
        <taxon>malvids</taxon>
        <taxon>Malvales</taxon>
        <taxon>Dipterocarpaceae</taxon>
        <taxon>Rubroshorea</taxon>
    </lineage>
</organism>
<proteinExistence type="predicted"/>